<comment type="caution">
    <text evidence="1">The sequence shown here is derived from an EMBL/GenBank/DDBJ whole genome shotgun (WGS) entry which is preliminary data.</text>
</comment>
<gene>
    <name evidence="1" type="ORF">BpHYR1_052174</name>
</gene>
<dbReference type="AlphaFoldDB" id="A0A3M7QLJ6"/>
<evidence type="ECO:0000313" key="2">
    <source>
        <dbReference type="Proteomes" id="UP000276133"/>
    </source>
</evidence>
<accession>A0A3M7QLJ6</accession>
<name>A0A3M7QLJ6_BRAPC</name>
<proteinExistence type="predicted"/>
<keyword evidence="2" id="KW-1185">Reference proteome</keyword>
<dbReference type="Proteomes" id="UP000276133">
    <property type="component" value="Unassembled WGS sequence"/>
</dbReference>
<protein>
    <submittedName>
        <fullName evidence="1">Uncharacterized protein</fullName>
    </submittedName>
</protein>
<dbReference type="EMBL" id="REGN01005820">
    <property type="protein sequence ID" value="RNA11911.1"/>
    <property type="molecule type" value="Genomic_DNA"/>
</dbReference>
<evidence type="ECO:0000313" key="1">
    <source>
        <dbReference type="EMBL" id="RNA11911.1"/>
    </source>
</evidence>
<organism evidence="1 2">
    <name type="scientific">Brachionus plicatilis</name>
    <name type="common">Marine rotifer</name>
    <name type="synonym">Brachionus muelleri</name>
    <dbReference type="NCBI Taxonomy" id="10195"/>
    <lineage>
        <taxon>Eukaryota</taxon>
        <taxon>Metazoa</taxon>
        <taxon>Spiralia</taxon>
        <taxon>Gnathifera</taxon>
        <taxon>Rotifera</taxon>
        <taxon>Eurotatoria</taxon>
        <taxon>Monogononta</taxon>
        <taxon>Pseudotrocha</taxon>
        <taxon>Ploima</taxon>
        <taxon>Brachionidae</taxon>
        <taxon>Brachionus</taxon>
    </lineage>
</organism>
<reference evidence="1 2" key="1">
    <citation type="journal article" date="2018" name="Sci. Rep.">
        <title>Genomic signatures of local adaptation to the degree of environmental predictability in rotifers.</title>
        <authorList>
            <person name="Franch-Gras L."/>
            <person name="Hahn C."/>
            <person name="Garcia-Roger E.M."/>
            <person name="Carmona M.J."/>
            <person name="Serra M."/>
            <person name="Gomez A."/>
        </authorList>
    </citation>
    <scope>NUCLEOTIDE SEQUENCE [LARGE SCALE GENOMIC DNA]</scope>
    <source>
        <strain evidence="1">HYR1</strain>
    </source>
</reference>
<sequence length="61" mass="7172">MQFYSGENYSLFLIDLYSKIKLKSTCQIGTVKHFLFWTFYRSTTLDLRSVVVELLAVKITD</sequence>